<dbReference type="EMBL" id="BAABJQ010000047">
    <property type="protein sequence ID" value="GAA5200950.1"/>
    <property type="molecule type" value="Genomic_DNA"/>
</dbReference>
<organism evidence="3 4">
    <name type="scientific">Rugosimonospora acidiphila</name>
    <dbReference type="NCBI Taxonomy" id="556531"/>
    <lineage>
        <taxon>Bacteria</taxon>
        <taxon>Bacillati</taxon>
        <taxon>Actinomycetota</taxon>
        <taxon>Actinomycetes</taxon>
        <taxon>Micromonosporales</taxon>
        <taxon>Micromonosporaceae</taxon>
        <taxon>Rugosimonospora</taxon>
    </lineage>
</organism>
<feature type="region of interest" description="Disordered" evidence="1">
    <location>
        <begin position="440"/>
        <end position="507"/>
    </location>
</feature>
<dbReference type="Pfam" id="PF04311">
    <property type="entry name" value="DUF459"/>
    <property type="match status" value="1"/>
</dbReference>
<dbReference type="SUPFAM" id="SSF52266">
    <property type="entry name" value="SGNH hydrolase"/>
    <property type="match status" value="1"/>
</dbReference>
<evidence type="ECO:0000256" key="1">
    <source>
        <dbReference type="SAM" id="MobiDB-lite"/>
    </source>
</evidence>
<keyword evidence="2" id="KW-0732">Signal</keyword>
<keyword evidence="4" id="KW-1185">Reference proteome</keyword>
<evidence type="ECO:0000313" key="4">
    <source>
        <dbReference type="Proteomes" id="UP001501570"/>
    </source>
</evidence>
<comment type="caution">
    <text evidence="3">The sequence shown here is derived from an EMBL/GenBank/DDBJ whole genome shotgun (WGS) entry which is preliminary data.</text>
</comment>
<gene>
    <name evidence="3" type="ORF">GCM10023322_79930</name>
</gene>
<feature type="chain" id="PRO_5046144396" description="SGNH hydrolase-type esterase domain-containing protein" evidence="2">
    <location>
        <begin position="27"/>
        <end position="507"/>
    </location>
</feature>
<dbReference type="InterPro" id="IPR036514">
    <property type="entry name" value="SGNH_hydro_sf"/>
</dbReference>
<name>A0ABP9STU7_9ACTN</name>
<proteinExistence type="predicted"/>
<evidence type="ECO:0000313" key="3">
    <source>
        <dbReference type="EMBL" id="GAA5200950.1"/>
    </source>
</evidence>
<sequence>MKRPMVSVVVAALAAATLLDSEGALAAAQQVRYSAVRTPMVDVLRPVDAAARFLGFDEPHDLLARALGNAPVVSGDGDPDGLAAKAKALARQGTARPSAPASSPPATASTIPFMVDGLPVPDALPTSGPGHPLRVLVTGDSTAGEPGYALTRLLSSADRDDLDVRDEPYAGTGLVRPDAFDWSLKAASQAATFHPDVAVVFLGENDGFPLNGASPDSAAWARLYADRIQAVIDAYQAGGVKLVIWAAPPIDAQTNPAEGSNVNAIFRNVASAVRDTVARIPATAMVDQYDLFSVGGRFSHSVPDPTTGAVVPDARLADGSHLTPAGGTIVARLLLRYLDRERDRRDQQAEAAQRQGGQRPRGSAPSATATPTPTPAPAANGDTAPGDQSRLTAGAPSTVDGQRPGRSTHPLSLALVGAILAAIYGRNFGAGRLLRRLLASQPSRPPNGRVDGRPYVGARSRNTRSGGRFLLSDDPGTTVTTADRAGGVPTGPAGDAEPPERSGPPDG</sequence>
<evidence type="ECO:0008006" key="5">
    <source>
        <dbReference type="Google" id="ProtNLM"/>
    </source>
</evidence>
<feature type="compositionally biased region" description="Low complexity" evidence="1">
    <location>
        <begin position="349"/>
        <end position="371"/>
    </location>
</feature>
<accession>A0ABP9STU7</accession>
<reference evidence="4" key="1">
    <citation type="journal article" date="2019" name="Int. J. Syst. Evol. Microbiol.">
        <title>The Global Catalogue of Microorganisms (GCM) 10K type strain sequencing project: providing services to taxonomists for standard genome sequencing and annotation.</title>
        <authorList>
            <consortium name="The Broad Institute Genomics Platform"/>
            <consortium name="The Broad Institute Genome Sequencing Center for Infectious Disease"/>
            <person name="Wu L."/>
            <person name="Ma J."/>
        </authorList>
    </citation>
    <scope>NUCLEOTIDE SEQUENCE [LARGE SCALE GENOMIC DNA]</scope>
    <source>
        <strain evidence="4">JCM 18304</strain>
    </source>
</reference>
<feature type="signal peptide" evidence="2">
    <location>
        <begin position="1"/>
        <end position="26"/>
    </location>
</feature>
<evidence type="ECO:0000256" key="2">
    <source>
        <dbReference type="SAM" id="SignalP"/>
    </source>
</evidence>
<dbReference type="InterPro" id="IPR007407">
    <property type="entry name" value="DUF459"/>
</dbReference>
<dbReference type="Gene3D" id="3.40.50.1110">
    <property type="entry name" value="SGNH hydrolase"/>
    <property type="match status" value="1"/>
</dbReference>
<feature type="region of interest" description="Disordered" evidence="1">
    <location>
        <begin position="344"/>
        <end position="406"/>
    </location>
</feature>
<protein>
    <recommendedName>
        <fullName evidence="5">SGNH hydrolase-type esterase domain-containing protein</fullName>
    </recommendedName>
</protein>
<dbReference type="Proteomes" id="UP001501570">
    <property type="component" value="Unassembled WGS sequence"/>
</dbReference>
<dbReference type="RefSeq" id="WP_345638785.1">
    <property type="nucleotide sequence ID" value="NZ_BAABJQ010000047.1"/>
</dbReference>